<protein>
    <submittedName>
        <fullName evidence="8">MFS domain-containing protein</fullName>
    </submittedName>
</protein>
<dbReference type="AlphaFoldDB" id="A0A0N4UX70"/>
<feature type="transmembrane region" description="Helical" evidence="5">
    <location>
        <begin position="317"/>
        <end position="340"/>
    </location>
</feature>
<dbReference type="InterPro" id="IPR036259">
    <property type="entry name" value="MFS_trans_sf"/>
</dbReference>
<dbReference type="SUPFAM" id="SSF103473">
    <property type="entry name" value="MFS general substrate transporter"/>
    <property type="match status" value="1"/>
</dbReference>
<reference evidence="8" key="1">
    <citation type="submission" date="2016-04" db="UniProtKB">
        <authorList>
            <consortium name="WormBaseParasite"/>
        </authorList>
    </citation>
    <scope>IDENTIFICATION</scope>
</reference>
<dbReference type="EMBL" id="UXUI01007271">
    <property type="protein sequence ID" value="VDD86685.1"/>
    <property type="molecule type" value="Genomic_DNA"/>
</dbReference>
<evidence type="ECO:0000256" key="2">
    <source>
        <dbReference type="ARBA" id="ARBA00022692"/>
    </source>
</evidence>
<dbReference type="InterPro" id="IPR005829">
    <property type="entry name" value="Sugar_transporter_CS"/>
</dbReference>
<organism evidence="8">
    <name type="scientific">Enterobius vermicularis</name>
    <name type="common">Human pinworm</name>
    <dbReference type="NCBI Taxonomy" id="51028"/>
    <lineage>
        <taxon>Eukaryota</taxon>
        <taxon>Metazoa</taxon>
        <taxon>Ecdysozoa</taxon>
        <taxon>Nematoda</taxon>
        <taxon>Chromadorea</taxon>
        <taxon>Rhabditida</taxon>
        <taxon>Spirurina</taxon>
        <taxon>Oxyuridomorpha</taxon>
        <taxon>Oxyuroidea</taxon>
        <taxon>Oxyuridae</taxon>
        <taxon>Enterobius</taxon>
    </lineage>
</organism>
<dbReference type="GO" id="GO:0016020">
    <property type="term" value="C:membrane"/>
    <property type="evidence" value="ECO:0007669"/>
    <property type="project" value="UniProtKB-SubCell"/>
</dbReference>
<dbReference type="GO" id="GO:0015149">
    <property type="term" value="F:hexose transmembrane transporter activity"/>
    <property type="evidence" value="ECO:0007669"/>
    <property type="project" value="TreeGrafter"/>
</dbReference>
<dbReference type="Gene3D" id="1.20.1250.20">
    <property type="entry name" value="MFS general substrate transporter like domains"/>
    <property type="match status" value="2"/>
</dbReference>
<feature type="transmembrane region" description="Helical" evidence="5">
    <location>
        <begin position="346"/>
        <end position="374"/>
    </location>
</feature>
<gene>
    <name evidence="6" type="ORF">EVEC_LOCUS1828</name>
</gene>
<dbReference type="OrthoDB" id="4142200at2759"/>
<accession>A0A0N4UX70</accession>
<evidence type="ECO:0000313" key="8">
    <source>
        <dbReference type="WBParaSite" id="EVEC_0000212001-mRNA-1"/>
    </source>
</evidence>
<keyword evidence="7" id="KW-1185">Reference proteome</keyword>
<name>A0A0N4UX70_ENTVE</name>
<evidence type="ECO:0000256" key="3">
    <source>
        <dbReference type="ARBA" id="ARBA00022989"/>
    </source>
</evidence>
<dbReference type="InterPro" id="IPR005828">
    <property type="entry name" value="MFS_sugar_transport-like"/>
</dbReference>
<evidence type="ECO:0000313" key="6">
    <source>
        <dbReference type="EMBL" id="VDD86685.1"/>
    </source>
</evidence>
<dbReference type="PANTHER" id="PTHR23503:SF96">
    <property type="entry name" value="MAJOR FACILITATOR SUPERFAMILY (MFS) PROFILE DOMAIN-CONTAINING PROTEIN"/>
    <property type="match status" value="1"/>
</dbReference>
<evidence type="ECO:0000256" key="5">
    <source>
        <dbReference type="SAM" id="Phobius"/>
    </source>
</evidence>
<evidence type="ECO:0000313" key="7">
    <source>
        <dbReference type="Proteomes" id="UP000274131"/>
    </source>
</evidence>
<dbReference type="Pfam" id="PF00083">
    <property type="entry name" value="Sugar_tr"/>
    <property type="match status" value="2"/>
</dbReference>
<dbReference type="WBParaSite" id="EVEC_0000212001-mRNA-1">
    <property type="protein sequence ID" value="EVEC_0000212001-mRNA-1"/>
    <property type="gene ID" value="EVEC_0000212001"/>
</dbReference>
<feature type="transmembrane region" description="Helical" evidence="5">
    <location>
        <begin position="128"/>
        <end position="147"/>
    </location>
</feature>
<dbReference type="Proteomes" id="UP000274131">
    <property type="component" value="Unassembled WGS sequence"/>
</dbReference>
<dbReference type="PANTHER" id="PTHR23503">
    <property type="entry name" value="SOLUTE CARRIER FAMILY 2"/>
    <property type="match status" value="1"/>
</dbReference>
<dbReference type="InterPro" id="IPR045263">
    <property type="entry name" value="GLUT"/>
</dbReference>
<dbReference type="PROSITE" id="PS00216">
    <property type="entry name" value="SUGAR_TRANSPORT_1"/>
    <property type="match status" value="1"/>
</dbReference>
<evidence type="ECO:0000256" key="1">
    <source>
        <dbReference type="ARBA" id="ARBA00004141"/>
    </source>
</evidence>
<feature type="transmembrane region" description="Helical" evidence="5">
    <location>
        <begin position="416"/>
        <end position="436"/>
    </location>
</feature>
<evidence type="ECO:0000256" key="4">
    <source>
        <dbReference type="ARBA" id="ARBA00023136"/>
    </source>
</evidence>
<feature type="transmembrane region" description="Helical" evidence="5">
    <location>
        <begin position="73"/>
        <end position="92"/>
    </location>
</feature>
<keyword evidence="2 5" id="KW-0812">Transmembrane</keyword>
<comment type="subcellular location">
    <subcellularLocation>
        <location evidence="1">Membrane</location>
        <topology evidence="1">Multi-pass membrane protein</topology>
    </subcellularLocation>
</comment>
<keyword evidence="3 5" id="KW-1133">Transmembrane helix</keyword>
<dbReference type="STRING" id="51028.A0A0N4UX70"/>
<reference evidence="6 7" key="2">
    <citation type="submission" date="2018-10" db="EMBL/GenBank/DDBJ databases">
        <authorList>
            <consortium name="Pathogen Informatics"/>
        </authorList>
    </citation>
    <scope>NUCLEOTIDE SEQUENCE [LARGE SCALE GENOMIC DNA]</scope>
</reference>
<feature type="transmembrane region" description="Helical" evidence="5">
    <location>
        <begin position="159"/>
        <end position="182"/>
    </location>
</feature>
<proteinExistence type="predicted"/>
<sequence>MIRVKTVSSKVLNSPERSDIQYAQLNPLIRMCYNDEKKIDTDFEAKKMTTVEKRRIKEGLPNWSTIMGKMLPLRMFLISALVSLGGSFHFGFQLCVTNPAQQALMTFVNDSHALHYGWSHEENAAKSVWSVIIATFSIGAIFGSLLIQSVSARYGRKRGLYFSFGLTAFSCILSIISFHVSYSNFCCLSTTESYLLILGDEDGARKAIMFFHQCGSDMVEDLLDEVKENLKISVDKMTVIDVVKDEYACKGTIVGIVISSACCFSGNSLMNAFAVAILAATGLTPQEAAIGNVGLTLVLVVSTVISIFLIDRLGRRPLILLSNGSIIVFNIMIFLFMFFFEKYGLIWLGYCLIVTVALSQFFFAIGIAPLCFYISAEMVCIAARGIAQAAATLSQMASRTIVLAIFLPMATALGQSVAYLILSVFPMIGSFIYLYYNLPETKNKSYFGNE</sequence>
<feature type="transmembrane region" description="Helical" evidence="5">
    <location>
        <begin position="289"/>
        <end position="310"/>
    </location>
</feature>
<keyword evidence="4 5" id="KW-0472">Membrane</keyword>